<dbReference type="InterPro" id="IPR053143">
    <property type="entry name" value="Arylsulfate_ST"/>
</dbReference>
<gene>
    <name evidence="3" type="ORF">FDP22_21670</name>
</gene>
<dbReference type="Proteomes" id="UP000305888">
    <property type="component" value="Plasmid pD4M1B"/>
</dbReference>
<dbReference type="PROSITE" id="PS51257">
    <property type="entry name" value="PROKAR_LIPOPROTEIN"/>
    <property type="match status" value="1"/>
</dbReference>
<proteinExistence type="predicted"/>
<evidence type="ECO:0000313" key="4">
    <source>
        <dbReference type="Proteomes" id="UP000305888"/>
    </source>
</evidence>
<dbReference type="InterPro" id="IPR039535">
    <property type="entry name" value="ASST-like"/>
</dbReference>
<protein>
    <recommendedName>
        <fullName evidence="5">Aryl sulfotransferase</fullName>
    </recommendedName>
</protein>
<dbReference type="InterPro" id="IPR011047">
    <property type="entry name" value="Quinoprotein_ADH-like_sf"/>
</dbReference>
<name>A0A5B8FJM1_9RHOB</name>
<evidence type="ECO:0000313" key="3">
    <source>
        <dbReference type="EMBL" id="QDL94478.1"/>
    </source>
</evidence>
<sequence length="543" mass="58715">MTMNPDKSRPLPAEGNTSRGDTFFAVASLCGCAAIVFLAGAAVTIGNVFPGPEIRRAYEGGMALYEKATMTQDVHTSDLWFPERSPGKGVTVPATERSQGGVTLYTTGDQPSAYLIDMDGQVLHQWTKPFSQVWSADWGGVADPQPDQFVYFRHAHVYPNGDLLATYEGVGDTPYGYGLVKLDRNSNVVWRYPGRAHHQFSVAPDGKIYTLTHEIVDDVLPSFEHLESPRLEDFLVVLAPDGEELQKIRLLPAMAASKYRHILYATSGFALGDPLHANAVKYITAAQAANFPWAKEGDILFSFREANGVAVMDPKTGDVHWATRGPWLGQHDADLLDNGHLLLFDNYANYQGEDGSSRVLEVDPKTMAIVWQYAGTKDHPLESRIRSDQQRLANGNTVITESNGGRILEVTPEGEIVWEFMNPVRAAFNGQTIIPIVAWAERLDPATLDPTLLVPTGRQASLTRAHTGPASAVPEEVASESHSPASAAAEAGPHTPGNAPGTNHPAGALSARLLPAGLASAPLTDADLASAHRPFAEQIKETN</sequence>
<dbReference type="SUPFAM" id="SSF50998">
    <property type="entry name" value="Quinoprotein alcohol dehydrogenase-like"/>
    <property type="match status" value="1"/>
</dbReference>
<keyword evidence="2" id="KW-0472">Membrane</keyword>
<dbReference type="PANTHER" id="PTHR35340:SF5">
    <property type="entry name" value="ASST-DOMAIN-CONTAINING PROTEIN"/>
    <property type="match status" value="1"/>
</dbReference>
<dbReference type="Gene3D" id="2.130.10.10">
    <property type="entry name" value="YVTN repeat-like/Quinoprotein amine dehydrogenase"/>
    <property type="match status" value="1"/>
</dbReference>
<accession>A0A5B8FJM1</accession>
<dbReference type="PANTHER" id="PTHR35340">
    <property type="entry name" value="PQQ ENZYME REPEAT PROTEIN-RELATED"/>
    <property type="match status" value="1"/>
</dbReference>
<dbReference type="AlphaFoldDB" id="A0A5B8FJM1"/>
<dbReference type="Pfam" id="PF14269">
    <property type="entry name" value="Arylsulfotran_2"/>
    <property type="match status" value="1"/>
</dbReference>
<feature type="region of interest" description="Disordered" evidence="1">
    <location>
        <begin position="462"/>
        <end position="508"/>
    </location>
</feature>
<evidence type="ECO:0000256" key="1">
    <source>
        <dbReference type="SAM" id="MobiDB-lite"/>
    </source>
</evidence>
<dbReference type="OrthoDB" id="264813at2"/>
<evidence type="ECO:0008006" key="5">
    <source>
        <dbReference type="Google" id="ProtNLM"/>
    </source>
</evidence>
<reference evidence="3 4" key="1">
    <citation type="submission" date="2019-06" db="EMBL/GenBank/DDBJ databases">
        <title>Genome sequence of Rhodobacteraceae bacterium D4M1.</title>
        <authorList>
            <person name="Cao J."/>
        </authorList>
    </citation>
    <scope>NUCLEOTIDE SEQUENCE [LARGE SCALE GENOMIC DNA]</scope>
    <source>
        <strain evidence="3 4">D4M1</strain>
        <plasmid evidence="4">pd4m1b</plasmid>
    </source>
</reference>
<dbReference type="KEGG" id="ppru:FDP22_21670"/>
<evidence type="ECO:0000256" key="2">
    <source>
        <dbReference type="SAM" id="Phobius"/>
    </source>
</evidence>
<keyword evidence="4" id="KW-1185">Reference proteome</keyword>
<keyword evidence="2" id="KW-0812">Transmembrane</keyword>
<feature type="transmembrane region" description="Helical" evidence="2">
    <location>
        <begin position="23"/>
        <end position="49"/>
    </location>
</feature>
<keyword evidence="3" id="KW-0614">Plasmid</keyword>
<geneLocation type="plasmid" evidence="4">
    <name>pd4m1b</name>
</geneLocation>
<dbReference type="EMBL" id="CP040820">
    <property type="protein sequence ID" value="QDL94478.1"/>
    <property type="molecule type" value="Genomic_DNA"/>
</dbReference>
<feature type="compositionally biased region" description="Low complexity" evidence="1">
    <location>
        <begin position="469"/>
        <end position="494"/>
    </location>
</feature>
<dbReference type="InterPro" id="IPR015943">
    <property type="entry name" value="WD40/YVTN_repeat-like_dom_sf"/>
</dbReference>
<organism evidence="3 4">
    <name type="scientific">Paroceanicella profunda</name>
    <dbReference type="NCBI Taxonomy" id="2579971"/>
    <lineage>
        <taxon>Bacteria</taxon>
        <taxon>Pseudomonadati</taxon>
        <taxon>Pseudomonadota</taxon>
        <taxon>Alphaproteobacteria</taxon>
        <taxon>Rhodobacterales</taxon>
        <taxon>Paracoccaceae</taxon>
        <taxon>Paroceanicella</taxon>
    </lineage>
</organism>
<keyword evidence="2" id="KW-1133">Transmembrane helix</keyword>